<dbReference type="Proteomes" id="UP001597203">
    <property type="component" value="Unassembled WGS sequence"/>
</dbReference>
<dbReference type="RefSeq" id="WP_380912837.1">
    <property type="nucleotide sequence ID" value="NZ_JBHTLS010000131.1"/>
</dbReference>
<comment type="caution">
    <text evidence="2">The sequence shown here is derived from an EMBL/GenBank/DDBJ whole genome shotgun (WGS) entry which is preliminary data.</text>
</comment>
<accession>A0ABW3P3I0</accession>
<keyword evidence="3" id="KW-1185">Reference proteome</keyword>
<evidence type="ECO:0000256" key="1">
    <source>
        <dbReference type="SAM" id="MobiDB-lite"/>
    </source>
</evidence>
<evidence type="ECO:0000313" key="2">
    <source>
        <dbReference type="EMBL" id="MFD1106290.1"/>
    </source>
</evidence>
<reference evidence="3" key="1">
    <citation type="journal article" date="2019" name="Int. J. Syst. Evol. Microbiol.">
        <title>The Global Catalogue of Microorganisms (GCM) 10K type strain sequencing project: providing services to taxonomists for standard genome sequencing and annotation.</title>
        <authorList>
            <consortium name="The Broad Institute Genomics Platform"/>
            <consortium name="The Broad Institute Genome Sequencing Center for Infectious Disease"/>
            <person name="Wu L."/>
            <person name="Ma J."/>
        </authorList>
    </citation>
    <scope>NUCLEOTIDE SEQUENCE [LARGE SCALE GENOMIC DNA]</scope>
    <source>
        <strain evidence="3">CCUG 54329</strain>
    </source>
</reference>
<feature type="region of interest" description="Disordered" evidence="1">
    <location>
        <begin position="1"/>
        <end position="20"/>
    </location>
</feature>
<gene>
    <name evidence="2" type="ORF">ACFQ24_15605</name>
</gene>
<sequence length="62" mass="6654">MPQKSETRAGKARASRNSCGGWFRDPLTPLDVQAQFLVAMHHVRPELAAMIAAIAFGGHGHG</sequence>
<dbReference type="EMBL" id="JBHTLS010000131">
    <property type="protein sequence ID" value="MFD1106290.1"/>
    <property type="molecule type" value="Genomic_DNA"/>
</dbReference>
<evidence type="ECO:0000313" key="3">
    <source>
        <dbReference type="Proteomes" id="UP001597203"/>
    </source>
</evidence>
<protein>
    <submittedName>
        <fullName evidence="2">Uncharacterized protein</fullName>
    </submittedName>
</protein>
<name>A0ABW3P3I0_9SPHN</name>
<proteinExistence type="predicted"/>
<organism evidence="2 3">
    <name type="scientific">Sphingobium olei</name>
    <dbReference type="NCBI Taxonomy" id="420955"/>
    <lineage>
        <taxon>Bacteria</taxon>
        <taxon>Pseudomonadati</taxon>
        <taxon>Pseudomonadota</taxon>
        <taxon>Alphaproteobacteria</taxon>
        <taxon>Sphingomonadales</taxon>
        <taxon>Sphingomonadaceae</taxon>
        <taxon>Sphingobium</taxon>
    </lineage>
</organism>